<dbReference type="EMBL" id="CACRXK020001285">
    <property type="protein sequence ID" value="CAB3988137.1"/>
    <property type="molecule type" value="Genomic_DNA"/>
</dbReference>
<name>A0A6S7GNL6_PARCT</name>
<organism evidence="2 3">
    <name type="scientific">Paramuricea clavata</name>
    <name type="common">Red gorgonian</name>
    <name type="synonym">Violescent sea-whip</name>
    <dbReference type="NCBI Taxonomy" id="317549"/>
    <lineage>
        <taxon>Eukaryota</taxon>
        <taxon>Metazoa</taxon>
        <taxon>Cnidaria</taxon>
        <taxon>Anthozoa</taxon>
        <taxon>Octocorallia</taxon>
        <taxon>Malacalcyonacea</taxon>
        <taxon>Plexauridae</taxon>
        <taxon>Paramuricea</taxon>
    </lineage>
</organism>
<reference evidence="2" key="1">
    <citation type="submission" date="2020-04" db="EMBL/GenBank/DDBJ databases">
        <authorList>
            <person name="Alioto T."/>
            <person name="Alioto T."/>
            <person name="Gomez Garrido J."/>
        </authorList>
    </citation>
    <scope>NUCLEOTIDE SEQUENCE</scope>
    <source>
        <strain evidence="2">A484AB</strain>
    </source>
</reference>
<dbReference type="InterPro" id="IPR057560">
    <property type="entry name" value="Znf_SCAND3"/>
</dbReference>
<feature type="domain" description="SCAN" evidence="1">
    <location>
        <begin position="15"/>
        <end position="58"/>
    </location>
</feature>
<evidence type="ECO:0000313" key="2">
    <source>
        <dbReference type="EMBL" id="CAB3988137.1"/>
    </source>
</evidence>
<evidence type="ECO:0000313" key="3">
    <source>
        <dbReference type="Proteomes" id="UP001152795"/>
    </source>
</evidence>
<dbReference type="AlphaFoldDB" id="A0A6S7GNL6"/>
<comment type="caution">
    <text evidence="2">The sequence shown here is derived from an EMBL/GenBank/DDBJ whole genome shotgun (WGS) entry which is preliminary data.</text>
</comment>
<evidence type="ECO:0000259" key="1">
    <source>
        <dbReference type="Pfam" id="PF23663"/>
    </source>
</evidence>
<dbReference type="Pfam" id="PF23663">
    <property type="entry name" value="Znf_SCAND3"/>
    <property type="match status" value="1"/>
</dbReference>
<gene>
    <name evidence="2" type="ORF">PACLA_8A040178</name>
</gene>
<proteinExistence type="predicted"/>
<sequence length="154" mass="17511">MDNNCHVCDTIVGQAHQCAKCHKHVHLFKCGKPIGEEGYGQKVICNTCNTAEGKPKRDQVNSTQKRQLVWDWKKGSRAEKVDIPEKRKKTLVQKKTKMQISTSVFNVLSYPYRGSKMKNVRAFAELINQASNATNIDGTPHLIQNYANLFLQQH</sequence>
<keyword evidence="3" id="KW-1185">Reference proteome</keyword>
<protein>
    <recommendedName>
        <fullName evidence="1">SCAN domain-containing protein</fullName>
    </recommendedName>
</protein>
<accession>A0A6S7GNL6</accession>
<dbReference type="Proteomes" id="UP001152795">
    <property type="component" value="Unassembled WGS sequence"/>
</dbReference>
<dbReference type="OrthoDB" id="7394051at2759"/>